<accession>A0ACC2TV59</accession>
<name>A0ACC2TV59_9FUNG</name>
<evidence type="ECO:0000313" key="1">
    <source>
        <dbReference type="EMBL" id="KAJ9078251.1"/>
    </source>
</evidence>
<dbReference type="Proteomes" id="UP001165960">
    <property type="component" value="Unassembled WGS sequence"/>
</dbReference>
<sequence length="396" mass="44012">MPCSWHRSKDTNPTPSPRTFQRDHNCPYNPQCYNCSELGHISKDCTAPCSICKEPSHSNFICEFNPINHVRKPQGLMMAEQNFEAEKRALSSSATPQPMNKKSNLEYIVDPNGPSFPFTLIRKHQVCSQGPSPGCKLTPPPMKRTDREDAPSPPVFLPHIHNETVEDLEHSGNPDPPRKPPFSPLLPCMYVHDSKWNPCHPNRFVSLEIEDELEIEDHYLCLPDLDKYLPFEDNPHYNIVTVESVPKSPHTNSGFSNLPSDTPSLEASPAGATAWGHRATGQKGKDKDPTAFRSHHCSHPGQMSPAMMSQVNFPGFRPIRFLNTAEVDGQGLSADPADLGEPIRSVCGNKVNAQFALYDVAVGNQPIILRDRQDARGPAALSNPRNLNQPTKLHTS</sequence>
<organism evidence="1 2">
    <name type="scientific">Entomophthora muscae</name>
    <dbReference type="NCBI Taxonomy" id="34485"/>
    <lineage>
        <taxon>Eukaryota</taxon>
        <taxon>Fungi</taxon>
        <taxon>Fungi incertae sedis</taxon>
        <taxon>Zoopagomycota</taxon>
        <taxon>Entomophthoromycotina</taxon>
        <taxon>Entomophthoromycetes</taxon>
        <taxon>Entomophthorales</taxon>
        <taxon>Entomophthoraceae</taxon>
        <taxon>Entomophthora</taxon>
    </lineage>
</organism>
<evidence type="ECO:0000313" key="2">
    <source>
        <dbReference type="Proteomes" id="UP001165960"/>
    </source>
</evidence>
<comment type="caution">
    <text evidence="1">The sequence shown here is derived from an EMBL/GenBank/DDBJ whole genome shotgun (WGS) entry which is preliminary data.</text>
</comment>
<reference evidence="1" key="1">
    <citation type="submission" date="2022-04" db="EMBL/GenBank/DDBJ databases">
        <title>Genome of the entomopathogenic fungus Entomophthora muscae.</title>
        <authorList>
            <person name="Elya C."/>
            <person name="Lovett B.R."/>
            <person name="Lee E."/>
            <person name="Macias A.M."/>
            <person name="Hajek A.E."/>
            <person name="De Bivort B.L."/>
            <person name="Kasson M.T."/>
            <person name="De Fine Licht H.H."/>
            <person name="Stajich J.E."/>
        </authorList>
    </citation>
    <scope>NUCLEOTIDE SEQUENCE</scope>
    <source>
        <strain evidence="1">Berkeley</strain>
    </source>
</reference>
<dbReference type="EMBL" id="QTSX02002156">
    <property type="protein sequence ID" value="KAJ9078251.1"/>
    <property type="molecule type" value="Genomic_DNA"/>
</dbReference>
<keyword evidence="2" id="KW-1185">Reference proteome</keyword>
<gene>
    <name evidence="1" type="ORF">DSO57_1008635</name>
</gene>
<protein>
    <submittedName>
        <fullName evidence="1">Uncharacterized protein</fullName>
    </submittedName>
</protein>
<proteinExistence type="predicted"/>